<sequence length="634" mass="69378">MTDYNKLTVANLRGLLKDRGIPSTGLTRKAQIIEKLEEYDQVDPSALAEAEGTPAVAQPEAEDQAVDTHDQAPPPEESTSEPIQPSPEPAPSANPTESTPPVDASATKQPEEQSIPAEQSAPEPAADVSDTASAHRDGADNDEPAAADPAKLPQPEPQTNAENSTILERTPSPDPNEKLSIEKPDLAPIPEHSANVSLEASRLNSEELEADRRKRKRRSPSPDPSTTDVKAKKPRQSEDGAPDVYLKEDRDIVMDQRPLEGEGPKEDANGVDEVGSKEEAPVPESSKLEEAPAEDSRPPIESKARGPRYKDLIQPSIAQESPSALVDDRLIAPALHPATPALYIRNFMRPLRPDPLRAHLVSLATPPSSEPDSSIITHIFLDSMKTHAFVLFTSTTAASRVRASLHGSVWPPERNRQELWVDFVPEDKARSWIKDEESAISAEKEARAAGKPIPTKRFEVVYSDTPDSGTQAIFQEVGSGAPVNAPRGPRADARRMDQEAPPAPQDPQAKQDLGQSFQTLDTLFQSTTTKPKLYYLPVDDETSKLRLDELYNETARDWHPEDRVKGRGARFSRLDQKATFSFDSEDRIVEVGGDFGPWAEDRGEFRGRGRGGYRGGFRSDGFRGRYGGVGWRGG</sequence>
<feature type="compositionally biased region" description="Basic and acidic residues" evidence="1">
    <location>
        <begin position="245"/>
        <end position="311"/>
    </location>
</feature>
<feature type="region of interest" description="Disordered" evidence="1">
    <location>
        <begin position="43"/>
        <end position="316"/>
    </location>
</feature>
<dbReference type="OrthoDB" id="5348404at2759"/>
<accession>A0A9P4NBL5</accession>
<feature type="compositionally biased region" description="Basic and acidic residues" evidence="1">
    <location>
        <begin position="489"/>
        <end position="498"/>
    </location>
</feature>
<feature type="domain" description="SAP" evidence="2">
    <location>
        <begin position="3"/>
        <end position="40"/>
    </location>
</feature>
<dbReference type="InterPro" id="IPR036361">
    <property type="entry name" value="SAP_dom_sf"/>
</dbReference>
<reference evidence="4" key="1">
    <citation type="journal article" date="2020" name="Stud. Mycol.">
        <title>101 Dothideomycetes genomes: A test case for predicting lifestyles and emergence of pathogens.</title>
        <authorList>
            <person name="Haridas S."/>
            <person name="Albert R."/>
            <person name="Binder M."/>
            <person name="Bloem J."/>
            <person name="LaButti K."/>
            <person name="Salamov A."/>
            <person name="Andreopoulos B."/>
            <person name="Baker S."/>
            <person name="Barry K."/>
            <person name="Bills G."/>
            <person name="Bluhm B."/>
            <person name="Cannon C."/>
            <person name="Castanera R."/>
            <person name="Culley D."/>
            <person name="Daum C."/>
            <person name="Ezra D."/>
            <person name="Gonzalez J."/>
            <person name="Henrissat B."/>
            <person name="Kuo A."/>
            <person name="Liang C."/>
            <person name="Lipzen A."/>
            <person name="Lutzoni F."/>
            <person name="Magnuson J."/>
            <person name="Mondo S."/>
            <person name="Nolan M."/>
            <person name="Ohm R."/>
            <person name="Pangilinan J."/>
            <person name="Park H.-J."/>
            <person name="Ramirez L."/>
            <person name="Alfaro M."/>
            <person name="Sun H."/>
            <person name="Tritt A."/>
            <person name="Yoshinaga Y."/>
            <person name="Zwiers L.-H."/>
            <person name="Turgeon B."/>
            <person name="Goodwin S."/>
            <person name="Spatafora J."/>
            <person name="Crous P."/>
            <person name="Grigoriev I."/>
        </authorList>
    </citation>
    <scope>NUCLEOTIDE SEQUENCE [LARGE SCALE GENOMIC DNA]</scope>
    <source>
        <strain evidence="4">CBS 304.66</strain>
    </source>
</reference>
<dbReference type="CDD" id="cd12432">
    <property type="entry name" value="RRM_ACINU"/>
    <property type="match status" value="1"/>
</dbReference>
<dbReference type="Proteomes" id="UP000800093">
    <property type="component" value="Unassembled WGS sequence"/>
</dbReference>
<evidence type="ECO:0000256" key="1">
    <source>
        <dbReference type="SAM" id="MobiDB-lite"/>
    </source>
</evidence>
<evidence type="ECO:0000259" key="2">
    <source>
        <dbReference type="Pfam" id="PF02037"/>
    </source>
</evidence>
<dbReference type="AlphaFoldDB" id="A0A9P4NBL5"/>
<organism evidence="3 4">
    <name type="scientific">Lojkania enalia</name>
    <dbReference type="NCBI Taxonomy" id="147567"/>
    <lineage>
        <taxon>Eukaryota</taxon>
        <taxon>Fungi</taxon>
        <taxon>Dikarya</taxon>
        <taxon>Ascomycota</taxon>
        <taxon>Pezizomycotina</taxon>
        <taxon>Dothideomycetes</taxon>
        <taxon>Pleosporomycetidae</taxon>
        <taxon>Pleosporales</taxon>
        <taxon>Pleosporales incertae sedis</taxon>
        <taxon>Lojkania</taxon>
    </lineage>
</organism>
<feature type="compositionally biased region" description="Polar residues" evidence="1">
    <location>
        <begin position="157"/>
        <end position="167"/>
    </location>
</feature>
<dbReference type="SUPFAM" id="SSF68906">
    <property type="entry name" value="SAP domain"/>
    <property type="match status" value="1"/>
</dbReference>
<proteinExistence type="predicted"/>
<feature type="region of interest" description="Disordered" evidence="1">
    <location>
        <begin position="478"/>
        <end position="511"/>
    </location>
</feature>
<evidence type="ECO:0000313" key="4">
    <source>
        <dbReference type="Proteomes" id="UP000800093"/>
    </source>
</evidence>
<feature type="compositionally biased region" description="Basic and acidic residues" evidence="1">
    <location>
        <begin position="229"/>
        <end position="238"/>
    </location>
</feature>
<name>A0A9P4NBL5_9PLEO</name>
<dbReference type="PANTHER" id="PTHR47031:SF3">
    <property type="entry name" value="SAP DOMAIN-CONTAINING PROTEIN"/>
    <property type="match status" value="1"/>
</dbReference>
<protein>
    <recommendedName>
        <fullName evidence="2">SAP domain-containing protein</fullName>
    </recommendedName>
</protein>
<dbReference type="EMBL" id="ML986580">
    <property type="protein sequence ID" value="KAF2270045.1"/>
    <property type="molecule type" value="Genomic_DNA"/>
</dbReference>
<evidence type="ECO:0000313" key="3">
    <source>
        <dbReference type="EMBL" id="KAF2270045.1"/>
    </source>
</evidence>
<dbReference type="Pfam" id="PF02037">
    <property type="entry name" value="SAP"/>
    <property type="match status" value="1"/>
</dbReference>
<gene>
    <name evidence="3" type="ORF">CC78DRAFT_611712</name>
</gene>
<feature type="compositionally biased region" description="Basic and acidic residues" evidence="1">
    <location>
        <begin position="175"/>
        <end position="185"/>
    </location>
</feature>
<dbReference type="PANTHER" id="PTHR47031">
    <property type="entry name" value="SAP DNA-BINDING DOMAIN-CONTAINING PROTEIN"/>
    <property type="match status" value="1"/>
</dbReference>
<dbReference type="Gene3D" id="1.10.720.30">
    <property type="entry name" value="SAP domain"/>
    <property type="match status" value="1"/>
</dbReference>
<dbReference type="InterPro" id="IPR034257">
    <property type="entry name" value="Acinus_RRM"/>
</dbReference>
<keyword evidence="4" id="KW-1185">Reference proteome</keyword>
<comment type="caution">
    <text evidence="3">The sequence shown here is derived from an EMBL/GenBank/DDBJ whole genome shotgun (WGS) entry which is preliminary data.</text>
</comment>
<dbReference type="InterPro" id="IPR003034">
    <property type="entry name" value="SAP_dom"/>
</dbReference>